<dbReference type="PANTHER" id="PTHR23502">
    <property type="entry name" value="MAJOR FACILITATOR SUPERFAMILY"/>
    <property type="match status" value="1"/>
</dbReference>
<feature type="transmembrane region" description="Helical" evidence="6">
    <location>
        <begin position="540"/>
        <end position="562"/>
    </location>
</feature>
<evidence type="ECO:0000256" key="1">
    <source>
        <dbReference type="ARBA" id="ARBA00004141"/>
    </source>
</evidence>
<dbReference type="Proteomes" id="UP000191408">
    <property type="component" value="Unassembled WGS sequence"/>
</dbReference>
<comment type="subcellular location">
    <subcellularLocation>
        <location evidence="1">Membrane</location>
        <topology evidence="1">Multi-pass membrane protein</topology>
    </subcellularLocation>
</comment>
<dbReference type="Gene3D" id="1.20.1250.20">
    <property type="entry name" value="MFS general substrate transporter like domains"/>
    <property type="match status" value="1"/>
</dbReference>
<evidence type="ECO:0000256" key="4">
    <source>
        <dbReference type="ARBA" id="ARBA00023136"/>
    </source>
</evidence>
<dbReference type="AlphaFoldDB" id="A0A1V6NFD2"/>
<evidence type="ECO:0000313" key="9">
    <source>
        <dbReference type="Proteomes" id="UP000191408"/>
    </source>
</evidence>
<gene>
    <name evidence="8" type="ORF">PENPOL_c010G04512</name>
</gene>
<dbReference type="GO" id="GO:0005886">
    <property type="term" value="C:plasma membrane"/>
    <property type="evidence" value="ECO:0007669"/>
    <property type="project" value="TreeGrafter"/>
</dbReference>
<feature type="domain" description="Major facilitator superfamily (MFS) profile" evidence="7">
    <location>
        <begin position="172"/>
        <end position="598"/>
    </location>
</feature>
<evidence type="ECO:0000256" key="5">
    <source>
        <dbReference type="SAM" id="MobiDB-lite"/>
    </source>
</evidence>
<feature type="transmembrane region" description="Helical" evidence="6">
    <location>
        <begin position="238"/>
        <end position="260"/>
    </location>
</feature>
<evidence type="ECO:0000256" key="6">
    <source>
        <dbReference type="SAM" id="Phobius"/>
    </source>
</evidence>
<dbReference type="PANTHER" id="PTHR23502:SF2">
    <property type="entry name" value="TRANSPORTER, PUTATIVE (AFU_ORTHOLOGUE AFUA_2G08910)-RELATED"/>
    <property type="match status" value="1"/>
</dbReference>
<dbReference type="PROSITE" id="PS50850">
    <property type="entry name" value="MFS"/>
    <property type="match status" value="1"/>
</dbReference>
<dbReference type="InterPro" id="IPR036259">
    <property type="entry name" value="MFS_trans_sf"/>
</dbReference>
<feature type="compositionally biased region" description="Polar residues" evidence="5">
    <location>
        <begin position="29"/>
        <end position="42"/>
    </location>
</feature>
<feature type="transmembrane region" description="Helical" evidence="6">
    <location>
        <begin position="503"/>
        <end position="520"/>
    </location>
</feature>
<dbReference type="Pfam" id="PF07690">
    <property type="entry name" value="MFS_1"/>
    <property type="match status" value="1"/>
</dbReference>
<dbReference type="InterPro" id="IPR011701">
    <property type="entry name" value="MFS"/>
</dbReference>
<dbReference type="EMBL" id="MDYM01000010">
    <property type="protein sequence ID" value="OQD63262.1"/>
    <property type="molecule type" value="Genomic_DNA"/>
</dbReference>
<keyword evidence="2 6" id="KW-0812">Transmembrane</keyword>
<keyword evidence="9" id="KW-1185">Reference proteome</keyword>
<dbReference type="InterPro" id="IPR020846">
    <property type="entry name" value="MFS_dom"/>
</dbReference>
<feature type="transmembrane region" description="Helical" evidence="6">
    <location>
        <begin position="210"/>
        <end position="226"/>
    </location>
</feature>
<feature type="transmembrane region" description="Helical" evidence="6">
    <location>
        <begin position="478"/>
        <end position="497"/>
    </location>
</feature>
<feature type="region of interest" description="Disordered" evidence="5">
    <location>
        <begin position="29"/>
        <end position="57"/>
    </location>
</feature>
<feature type="transmembrane region" description="Helical" evidence="6">
    <location>
        <begin position="568"/>
        <end position="593"/>
    </location>
</feature>
<protein>
    <recommendedName>
        <fullName evidence="7">Major facilitator superfamily (MFS) profile domain-containing protein</fullName>
    </recommendedName>
</protein>
<organism evidence="8 9">
    <name type="scientific">Penicillium polonicum</name>
    <dbReference type="NCBI Taxonomy" id="60169"/>
    <lineage>
        <taxon>Eukaryota</taxon>
        <taxon>Fungi</taxon>
        <taxon>Dikarya</taxon>
        <taxon>Ascomycota</taxon>
        <taxon>Pezizomycotina</taxon>
        <taxon>Eurotiomycetes</taxon>
        <taxon>Eurotiomycetidae</taxon>
        <taxon>Eurotiales</taxon>
        <taxon>Aspergillaceae</taxon>
        <taxon>Penicillium</taxon>
    </lineage>
</organism>
<keyword evidence="4 6" id="KW-0472">Membrane</keyword>
<accession>A0A1V6NFD2</accession>
<feature type="transmembrane region" description="Helical" evidence="6">
    <location>
        <begin position="300"/>
        <end position="320"/>
    </location>
</feature>
<dbReference type="FunFam" id="1.20.1250.20:FF:000318">
    <property type="entry name" value="MFS multidrug transporter, putative"/>
    <property type="match status" value="1"/>
</dbReference>
<proteinExistence type="predicted"/>
<sequence>MFRAFQGCSEWPRIRYPSDLLANAYSTCKSPQSGGDASTISLAPTPRSPERRSTGKGRDLCYKNADVYTGFRLFSRFLLFVRAIIFPQILVFIFNMEKMDSQHQHIEGAKASPQGMESGKQCDFYVEDRVAHLSEEQRQYILAKHGTLDLEPIPDITDADPYNWPRWRKNLNLTLVAFHAMMATFTASSIQSAFENISEDLDVSMQRTSYLVSLFIAVLGGAPLFWRPLCNRYGRRPIFLISLICSLIGNIGCANSPSYATMGLCRAITAFFISPAAAIGSAVVAETFFRKDRARCMGGWTLMVTLGVPAAPFIFGFVALRVGYRWIYYILAIASVNAVQFVLYFFFGSESLYLRSNVPSSNVVAAKQSLFGFSRIDPTPLKPWDFFQPLSYVMKPCVIIPAVTYAMIFLWGSIALTIEISQIYPAKFGLNTQQVGLQFLGIIIGSVIGEQIGGFISDRWMLMRRKRTGEPSPPEYRLWLSYIGHSLTICGIVVFAIEIRDSGGAWTIAPVIGAAIAAGGNQIVTTVDITYAVDCYREDAASVGVFITFVRQIWGFIGPFWFPQMFELVGWAGGAGIAVALMVGVSVIPTILVQWRGAGWR</sequence>
<name>A0A1V6NFD2_PENPO</name>
<reference evidence="9" key="1">
    <citation type="journal article" date="2017" name="Nat. Microbiol.">
        <title>Global analysis of biosynthetic gene clusters reveals vast potential of secondary metabolite production in Penicillium species.</title>
        <authorList>
            <person name="Nielsen J.C."/>
            <person name="Grijseels S."/>
            <person name="Prigent S."/>
            <person name="Ji B."/>
            <person name="Dainat J."/>
            <person name="Nielsen K.F."/>
            <person name="Frisvad J.C."/>
            <person name="Workman M."/>
            <person name="Nielsen J."/>
        </authorList>
    </citation>
    <scope>NUCLEOTIDE SEQUENCE [LARGE SCALE GENOMIC DNA]</scope>
    <source>
        <strain evidence="9">IBT 4502</strain>
    </source>
</reference>
<comment type="caution">
    <text evidence="8">The sequence shown here is derived from an EMBL/GenBank/DDBJ whole genome shotgun (WGS) entry which is preliminary data.</text>
</comment>
<dbReference type="GO" id="GO:0022857">
    <property type="term" value="F:transmembrane transporter activity"/>
    <property type="evidence" value="ECO:0007669"/>
    <property type="project" value="InterPro"/>
</dbReference>
<feature type="transmembrane region" description="Helical" evidence="6">
    <location>
        <begin position="326"/>
        <end position="347"/>
    </location>
</feature>
<keyword evidence="3 6" id="KW-1133">Transmembrane helix</keyword>
<evidence type="ECO:0000256" key="3">
    <source>
        <dbReference type="ARBA" id="ARBA00022989"/>
    </source>
</evidence>
<evidence type="ECO:0000256" key="2">
    <source>
        <dbReference type="ARBA" id="ARBA00022692"/>
    </source>
</evidence>
<dbReference type="STRING" id="60169.A0A1V6NFD2"/>
<feature type="transmembrane region" description="Helical" evidence="6">
    <location>
        <begin position="397"/>
        <end position="418"/>
    </location>
</feature>
<feature type="compositionally biased region" description="Basic and acidic residues" evidence="5">
    <location>
        <begin position="48"/>
        <end position="57"/>
    </location>
</feature>
<dbReference type="OrthoDB" id="2533084at2759"/>
<evidence type="ECO:0000313" key="8">
    <source>
        <dbReference type="EMBL" id="OQD63262.1"/>
    </source>
</evidence>
<feature type="transmembrane region" description="Helical" evidence="6">
    <location>
        <begin position="171"/>
        <end position="190"/>
    </location>
</feature>
<dbReference type="SUPFAM" id="SSF103473">
    <property type="entry name" value="MFS general substrate transporter"/>
    <property type="match status" value="1"/>
</dbReference>
<feature type="transmembrane region" description="Helical" evidence="6">
    <location>
        <begin position="438"/>
        <end position="457"/>
    </location>
</feature>
<evidence type="ECO:0000259" key="7">
    <source>
        <dbReference type="PROSITE" id="PS50850"/>
    </source>
</evidence>
<feature type="transmembrane region" description="Helical" evidence="6">
    <location>
        <begin position="73"/>
        <end position="94"/>
    </location>
</feature>
<feature type="transmembrane region" description="Helical" evidence="6">
    <location>
        <begin position="266"/>
        <end position="288"/>
    </location>
</feature>